<dbReference type="InterPro" id="IPR009875">
    <property type="entry name" value="PilZ_domain"/>
</dbReference>
<name>A0A917PK34_9PSED</name>
<dbReference type="AlphaFoldDB" id="A0A917PK34"/>
<gene>
    <name evidence="2" type="ORF">GCM10009304_05450</name>
</gene>
<dbReference type="GO" id="GO:0035438">
    <property type="term" value="F:cyclic-di-GMP binding"/>
    <property type="evidence" value="ECO:0007669"/>
    <property type="project" value="InterPro"/>
</dbReference>
<feature type="domain" description="PilZ" evidence="1">
    <location>
        <begin position="4"/>
        <end position="98"/>
    </location>
</feature>
<dbReference type="Proteomes" id="UP000635983">
    <property type="component" value="Unassembled WGS sequence"/>
</dbReference>
<proteinExistence type="predicted"/>
<dbReference type="EMBL" id="BMPO01000001">
    <property type="protein sequence ID" value="GGJ82432.1"/>
    <property type="molecule type" value="Genomic_DNA"/>
</dbReference>
<evidence type="ECO:0000259" key="1">
    <source>
        <dbReference type="Pfam" id="PF07238"/>
    </source>
</evidence>
<keyword evidence="3" id="KW-1185">Reference proteome</keyword>
<reference evidence="2" key="1">
    <citation type="journal article" date="2014" name="Int. J. Syst. Evol. Microbiol.">
        <title>Complete genome sequence of Corynebacterium casei LMG S-19264T (=DSM 44701T), isolated from a smear-ripened cheese.</title>
        <authorList>
            <consortium name="US DOE Joint Genome Institute (JGI-PGF)"/>
            <person name="Walter F."/>
            <person name="Albersmeier A."/>
            <person name="Kalinowski J."/>
            <person name="Ruckert C."/>
        </authorList>
    </citation>
    <scope>NUCLEOTIDE SEQUENCE</scope>
    <source>
        <strain evidence="2">JCM 30078</strain>
    </source>
</reference>
<dbReference type="RefSeq" id="WP_188981587.1">
    <property type="nucleotide sequence ID" value="NZ_BMPO01000001.1"/>
</dbReference>
<protein>
    <recommendedName>
        <fullName evidence="1">PilZ domain-containing protein</fullName>
    </recommendedName>
</protein>
<evidence type="ECO:0000313" key="2">
    <source>
        <dbReference type="EMBL" id="GGJ82432.1"/>
    </source>
</evidence>
<sequence>MHMQRRIERHQLPYYLKVFNGVTDKPMGYLGNVSLEGLMLVSELPMLVNARFDLRLKIPGQDGVVHNIDFKALCHWSREDVNPGVYDSGFSLSEPPVEYAELVDVLRAYFSFHPLPTSA</sequence>
<reference evidence="2" key="2">
    <citation type="submission" date="2020-09" db="EMBL/GenBank/DDBJ databases">
        <authorList>
            <person name="Sun Q."/>
            <person name="Ohkuma M."/>
        </authorList>
    </citation>
    <scope>NUCLEOTIDE SEQUENCE</scope>
    <source>
        <strain evidence="2">JCM 30078</strain>
    </source>
</reference>
<organism evidence="2 3">
    <name type="scientific">Pseudomonas matsuisoli</name>
    <dbReference type="NCBI Taxonomy" id="1515666"/>
    <lineage>
        <taxon>Bacteria</taxon>
        <taxon>Pseudomonadati</taxon>
        <taxon>Pseudomonadota</taxon>
        <taxon>Gammaproteobacteria</taxon>
        <taxon>Pseudomonadales</taxon>
        <taxon>Pseudomonadaceae</taxon>
        <taxon>Pseudomonas</taxon>
    </lineage>
</organism>
<evidence type="ECO:0000313" key="3">
    <source>
        <dbReference type="Proteomes" id="UP000635983"/>
    </source>
</evidence>
<dbReference type="Pfam" id="PF07238">
    <property type="entry name" value="PilZ"/>
    <property type="match status" value="1"/>
</dbReference>
<accession>A0A917PK34</accession>
<comment type="caution">
    <text evidence="2">The sequence shown here is derived from an EMBL/GenBank/DDBJ whole genome shotgun (WGS) entry which is preliminary data.</text>
</comment>